<dbReference type="Gene3D" id="2.20.25.20">
    <property type="match status" value="1"/>
</dbReference>
<dbReference type="SUPFAM" id="SSF57850">
    <property type="entry name" value="RING/U-box"/>
    <property type="match status" value="1"/>
</dbReference>
<keyword evidence="5" id="KW-0833">Ubl conjugation pathway</keyword>
<dbReference type="GO" id="GO:0016740">
    <property type="term" value="F:transferase activity"/>
    <property type="evidence" value="ECO:0007669"/>
    <property type="project" value="UniProtKB-KW"/>
</dbReference>
<dbReference type="InterPro" id="IPR044066">
    <property type="entry name" value="TRIAD_supradom"/>
</dbReference>
<evidence type="ECO:0000313" key="9">
    <source>
        <dbReference type="Proteomes" id="UP000827986"/>
    </source>
</evidence>
<evidence type="ECO:0000256" key="4">
    <source>
        <dbReference type="ARBA" id="ARBA00022771"/>
    </source>
</evidence>
<keyword evidence="9" id="KW-1185">Reference proteome</keyword>
<protein>
    <recommendedName>
        <fullName evidence="7">RING-type domain-containing protein</fullName>
    </recommendedName>
</protein>
<evidence type="ECO:0000259" key="7">
    <source>
        <dbReference type="PROSITE" id="PS51873"/>
    </source>
</evidence>
<keyword evidence="2" id="KW-0479">Metal-binding</keyword>
<dbReference type="SMART" id="SM00647">
    <property type="entry name" value="IBR"/>
    <property type="match status" value="1"/>
</dbReference>
<proteinExistence type="predicted"/>
<evidence type="ECO:0000256" key="3">
    <source>
        <dbReference type="ARBA" id="ARBA00022737"/>
    </source>
</evidence>
<feature type="non-terminal residue" evidence="8">
    <location>
        <position position="1"/>
    </location>
</feature>
<keyword evidence="6" id="KW-0862">Zinc</keyword>
<dbReference type="Pfam" id="PF01485">
    <property type="entry name" value="IBR"/>
    <property type="match status" value="1"/>
</dbReference>
<organism evidence="8 9">
    <name type="scientific">Mauremys mutica</name>
    <name type="common">yellowpond turtle</name>
    <dbReference type="NCBI Taxonomy" id="74926"/>
    <lineage>
        <taxon>Eukaryota</taxon>
        <taxon>Metazoa</taxon>
        <taxon>Chordata</taxon>
        <taxon>Craniata</taxon>
        <taxon>Vertebrata</taxon>
        <taxon>Euteleostomi</taxon>
        <taxon>Archelosauria</taxon>
        <taxon>Testudinata</taxon>
        <taxon>Testudines</taxon>
        <taxon>Cryptodira</taxon>
        <taxon>Durocryptodira</taxon>
        <taxon>Testudinoidea</taxon>
        <taxon>Geoemydidae</taxon>
        <taxon>Geoemydinae</taxon>
        <taxon>Mauremys</taxon>
    </lineage>
</organism>
<keyword evidence="3" id="KW-0677">Repeat</keyword>
<keyword evidence="4" id="KW-0863">Zinc-finger</keyword>
<reference evidence="8" key="1">
    <citation type="submission" date="2021-09" db="EMBL/GenBank/DDBJ databases">
        <title>The genome of Mauremys mutica provides insights into the evolution of semi-aquatic lifestyle.</title>
        <authorList>
            <person name="Gong S."/>
            <person name="Gao Y."/>
        </authorList>
    </citation>
    <scope>NUCLEOTIDE SEQUENCE</scope>
    <source>
        <strain evidence="8">MM-2020</strain>
        <tissue evidence="8">Muscle</tissue>
    </source>
</reference>
<dbReference type="CDD" id="cd20341">
    <property type="entry name" value="BRcat_RBR_RNF14"/>
    <property type="match status" value="1"/>
</dbReference>
<dbReference type="AlphaFoldDB" id="A0A9D3WM89"/>
<dbReference type="Proteomes" id="UP000827986">
    <property type="component" value="Unassembled WGS sequence"/>
</dbReference>
<evidence type="ECO:0000313" key="8">
    <source>
        <dbReference type="EMBL" id="KAH1166104.1"/>
    </source>
</evidence>
<dbReference type="FunFam" id="2.20.25.20:FF:000007">
    <property type="entry name" value="RBR-type E3 ubiquitin transferase"/>
    <property type="match status" value="1"/>
</dbReference>
<dbReference type="EMBL" id="JAHDVG010000487">
    <property type="protein sequence ID" value="KAH1166104.1"/>
    <property type="molecule type" value="Genomic_DNA"/>
</dbReference>
<evidence type="ECO:0000256" key="1">
    <source>
        <dbReference type="ARBA" id="ARBA00022679"/>
    </source>
</evidence>
<dbReference type="GO" id="GO:0008270">
    <property type="term" value="F:zinc ion binding"/>
    <property type="evidence" value="ECO:0007669"/>
    <property type="project" value="UniProtKB-KW"/>
</dbReference>
<keyword evidence="1" id="KW-0808">Transferase</keyword>
<comment type="caution">
    <text evidence="8">The sequence shown here is derived from an EMBL/GenBank/DDBJ whole genome shotgun (WGS) entry which is preliminary data.</text>
</comment>
<evidence type="ECO:0000256" key="5">
    <source>
        <dbReference type="ARBA" id="ARBA00022786"/>
    </source>
</evidence>
<evidence type="ECO:0000256" key="6">
    <source>
        <dbReference type="ARBA" id="ARBA00022833"/>
    </source>
</evidence>
<dbReference type="PROSITE" id="PS51873">
    <property type="entry name" value="TRIAD"/>
    <property type="match status" value="1"/>
</dbReference>
<feature type="domain" description="RING-type" evidence="7">
    <location>
        <begin position="1"/>
        <end position="94"/>
    </location>
</feature>
<dbReference type="InterPro" id="IPR002867">
    <property type="entry name" value="IBR_dom"/>
</dbReference>
<sequence>VKELVGEELFARYDRLLLQSSLDLMADVVYCPRPCCQTPVMQEPGCTMGICSSCNYAFCTLCKMSYHGVSPCKVTAGELHCFGNGTHRELQLSL</sequence>
<evidence type="ECO:0000256" key="2">
    <source>
        <dbReference type="ARBA" id="ARBA00022723"/>
    </source>
</evidence>
<accession>A0A9D3WM89</accession>
<gene>
    <name evidence="8" type="ORF">KIL84_015276</name>
</gene>
<name>A0A9D3WM89_9SAUR</name>